<dbReference type="Pfam" id="PF20237">
    <property type="entry name" value="DUF6594"/>
    <property type="match status" value="1"/>
</dbReference>
<evidence type="ECO:0000256" key="1">
    <source>
        <dbReference type="SAM" id="Phobius"/>
    </source>
</evidence>
<organism evidence="3 4">
    <name type="scientific">Monilinia laxa</name>
    <name type="common">Brown rot fungus</name>
    <name type="synonym">Sclerotinia laxa</name>
    <dbReference type="NCBI Taxonomy" id="61186"/>
    <lineage>
        <taxon>Eukaryota</taxon>
        <taxon>Fungi</taxon>
        <taxon>Dikarya</taxon>
        <taxon>Ascomycota</taxon>
        <taxon>Pezizomycotina</taxon>
        <taxon>Leotiomycetes</taxon>
        <taxon>Helotiales</taxon>
        <taxon>Sclerotiniaceae</taxon>
        <taxon>Monilinia</taxon>
    </lineage>
</organism>
<evidence type="ECO:0000313" key="3">
    <source>
        <dbReference type="EMBL" id="KAB8290705.1"/>
    </source>
</evidence>
<dbReference type="OrthoDB" id="3546297at2759"/>
<feature type="transmembrane region" description="Helical" evidence="1">
    <location>
        <begin position="145"/>
        <end position="164"/>
    </location>
</feature>
<keyword evidence="1" id="KW-0812">Transmembrane</keyword>
<sequence length="168" mass="18450">MANAIRDHETLCLESSDIIFPLTGLEEHFARLTKVTKDLFSQQEAIGDVAREAQETFRALESQRISEGFEFRELNQEVRLHNERRKGFFDRLGMGIFSEIALVAPMLLMVLHHDLNTSITTASVATILFVLLLAIGGEGLAGKDVLAATAAYAAVLVVFVGTSTNNTL</sequence>
<protein>
    <recommendedName>
        <fullName evidence="2">DUF6594 domain-containing protein</fullName>
    </recommendedName>
</protein>
<dbReference type="InterPro" id="IPR046529">
    <property type="entry name" value="DUF6594"/>
</dbReference>
<evidence type="ECO:0000259" key="2">
    <source>
        <dbReference type="Pfam" id="PF20237"/>
    </source>
</evidence>
<name>A0A5N6JSW4_MONLA</name>
<proteinExistence type="predicted"/>
<feature type="transmembrane region" description="Helical" evidence="1">
    <location>
        <begin position="117"/>
        <end position="136"/>
    </location>
</feature>
<gene>
    <name evidence="3" type="ORF">EYC80_008345</name>
</gene>
<keyword evidence="1" id="KW-0472">Membrane</keyword>
<dbReference type="AlphaFoldDB" id="A0A5N6JSW4"/>
<keyword evidence="4" id="KW-1185">Reference proteome</keyword>
<comment type="caution">
    <text evidence="3">The sequence shown here is derived from an EMBL/GenBank/DDBJ whole genome shotgun (WGS) entry which is preliminary data.</text>
</comment>
<evidence type="ECO:0000313" key="4">
    <source>
        <dbReference type="Proteomes" id="UP000326757"/>
    </source>
</evidence>
<feature type="domain" description="DUF6594" evidence="2">
    <location>
        <begin position="20"/>
        <end position="157"/>
    </location>
</feature>
<feature type="transmembrane region" description="Helical" evidence="1">
    <location>
        <begin position="92"/>
        <end position="111"/>
    </location>
</feature>
<dbReference type="Proteomes" id="UP000326757">
    <property type="component" value="Unassembled WGS sequence"/>
</dbReference>
<accession>A0A5N6JSW4</accession>
<dbReference type="EMBL" id="VIGI01000016">
    <property type="protein sequence ID" value="KAB8290705.1"/>
    <property type="molecule type" value="Genomic_DNA"/>
</dbReference>
<reference evidence="3 4" key="1">
    <citation type="submission" date="2019-06" db="EMBL/GenBank/DDBJ databases">
        <title>Genome Sequence of the Brown Rot Fungal Pathogen Monilinia laxa.</title>
        <authorList>
            <person name="De Miccolis Angelini R.M."/>
            <person name="Landi L."/>
            <person name="Abate D."/>
            <person name="Pollastro S."/>
            <person name="Romanazzi G."/>
            <person name="Faretra F."/>
        </authorList>
    </citation>
    <scope>NUCLEOTIDE SEQUENCE [LARGE SCALE GENOMIC DNA]</scope>
    <source>
        <strain evidence="3 4">Mlax316</strain>
    </source>
</reference>
<keyword evidence="1" id="KW-1133">Transmembrane helix</keyword>